<comment type="similarity">
    <text evidence="7">Belongs to the CENP-W/WIP1 family.</text>
</comment>
<organism evidence="8 9">
    <name type="scientific">Anguilla anguilla</name>
    <name type="common">European freshwater eel</name>
    <name type="synonym">Muraena anguilla</name>
    <dbReference type="NCBI Taxonomy" id="7936"/>
    <lineage>
        <taxon>Eukaryota</taxon>
        <taxon>Metazoa</taxon>
        <taxon>Chordata</taxon>
        <taxon>Craniata</taxon>
        <taxon>Vertebrata</taxon>
        <taxon>Euteleostomi</taxon>
        <taxon>Actinopterygii</taxon>
        <taxon>Neopterygii</taxon>
        <taxon>Teleostei</taxon>
        <taxon>Anguilliformes</taxon>
        <taxon>Anguillidae</taxon>
        <taxon>Anguilla</taxon>
    </lineage>
</organism>
<keyword evidence="5" id="KW-0539">Nucleus</keyword>
<keyword evidence="9" id="KW-1185">Reference proteome</keyword>
<evidence type="ECO:0000313" key="8">
    <source>
        <dbReference type="EMBL" id="KAG5847173.1"/>
    </source>
</evidence>
<comment type="caution">
    <text evidence="8">The sequence shown here is derived from an EMBL/GenBank/DDBJ whole genome shotgun (WGS) entry which is preliminary data.</text>
</comment>
<dbReference type="CDD" id="cd13732">
    <property type="entry name" value="HFD_CENP-W"/>
    <property type="match status" value="1"/>
</dbReference>
<dbReference type="Gene3D" id="1.10.20.10">
    <property type="entry name" value="Histone, subunit A"/>
    <property type="match status" value="1"/>
</dbReference>
<dbReference type="SUPFAM" id="SSF47113">
    <property type="entry name" value="Histone-fold"/>
    <property type="match status" value="1"/>
</dbReference>
<evidence type="ECO:0000256" key="7">
    <source>
        <dbReference type="ARBA" id="ARBA00038432"/>
    </source>
</evidence>
<gene>
    <name evidence="8" type="ORF">ANANG_G00123210</name>
</gene>
<name>A0A9D3MGL4_ANGAN</name>
<dbReference type="PANTHER" id="PTHR34832">
    <property type="entry name" value="CENTROMERE PROTEIN W"/>
    <property type="match status" value="1"/>
</dbReference>
<keyword evidence="6" id="KW-0137">Centromere</keyword>
<dbReference type="Proteomes" id="UP001044222">
    <property type="component" value="Chromosome 6"/>
</dbReference>
<evidence type="ECO:0000313" key="9">
    <source>
        <dbReference type="Proteomes" id="UP001044222"/>
    </source>
</evidence>
<dbReference type="GO" id="GO:0003677">
    <property type="term" value="F:DNA binding"/>
    <property type="evidence" value="ECO:0007669"/>
    <property type="project" value="InterPro"/>
</dbReference>
<protein>
    <recommendedName>
        <fullName evidence="10">Centromere protein W</fullName>
    </recommendedName>
</protein>
<dbReference type="Pfam" id="PF15510">
    <property type="entry name" value="CENP-W"/>
    <property type="match status" value="1"/>
</dbReference>
<sequence length="75" mass="8471">MLTKAPRKNLKSLMKKKAHLKIGTNADLMVQLSVMMFLHRLAEESRAKAFEEKSATIKPQHIKDVSKKLLKGARG</sequence>
<dbReference type="InterPro" id="IPR052484">
    <property type="entry name" value="CENP-W/WIP1"/>
</dbReference>
<reference evidence="8" key="1">
    <citation type="submission" date="2021-01" db="EMBL/GenBank/DDBJ databases">
        <title>A chromosome-scale assembly of European eel, Anguilla anguilla.</title>
        <authorList>
            <person name="Henkel C."/>
            <person name="Jong-Raadsen S.A."/>
            <person name="Dufour S."/>
            <person name="Weltzien F.-A."/>
            <person name="Palstra A.P."/>
            <person name="Pelster B."/>
            <person name="Spaink H.P."/>
            <person name="Van Den Thillart G.E."/>
            <person name="Jansen H."/>
            <person name="Zahm M."/>
            <person name="Klopp C."/>
            <person name="Cedric C."/>
            <person name="Louis A."/>
            <person name="Berthelot C."/>
            <person name="Parey E."/>
            <person name="Roest Crollius H."/>
            <person name="Montfort J."/>
            <person name="Robinson-Rechavi M."/>
            <person name="Bucao C."/>
            <person name="Bouchez O."/>
            <person name="Gislard M."/>
            <person name="Lluch J."/>
            <person name="Milhes M."/>
            <person name="Lampietro C."/>
            <person name="Lopez Roques C."/>
            <person name="Donnadieu C."/>
            <person name="Braasch I."/>
            <person name="Desvignes T."/>
            <person name="Postlethwait J."/>
            <person name="Bobe J."/>
            <person name="Guiguen Y."/>
            <person name="Dirks R."/>
        </authorList>
    </citation>
    <scope>NUCLEOTIDE SEQUENCE</scope>
    <source>
        <strain evidence="8">Tag_6206</strain>
        <tissue evidence="8">Liver</tissue>
    </source>
</reference>
<dbReference type="EMBL" id="JAFIRN010000006">
    <property type="protein sequence ID" value="KAG5847173.1"/>
    <property type="molecule type" value="Genomic_DNA"/>
</dbReference>
<dbReference type="GO" id="GO:0046982">
    <property type="term" value="F:protein heterodimerization activity"/>
    <property type="evidence" value="ECO:0007669"/>
    <property type="project" value="InterPro"/>
</dbReference>
<dbReference type="AlphaFoldDB" id="A0A9D3MGL4"/>
<dbReference type="GO" id="GO:0005654">
    <property type="term" value="C:nucleoplasm"/>
    <property type="evidence" value="ECO:0007669"/>
    <property type="project" value="TreeGrafter"/>
</dbReference>
<dbReference type="GO" id="GO:0000776">
    <property type="term" value="C:kinetochore"/>
    <property type="evidence" value="ECO:0007669"/>
    <property type="project" value="UniProtKB-KW"/>
</dbReference>
<dbReference type="InterPro" id="IPR009072">
    <property type="entry name" value="Histone-fold"/>
</dbReference>
<dbReference type="GO" id="GO:0000278">
    <property type="term" value="P:mitotic cell cycle"/>
    <property type="evidence" value="ECO:0007669"/>
    <property type="project" value="InterPro"/>
</dbReference>
<evidence type="ECO:0000256" key="5">
    <source>
        <dbReference type="ARBA" id="ARBA00023242"/>
    </source>
</evidence>
<evidence type="ECO:0000256" key="2">
    <source>
        <dbReference type="ARBA" id="ARBA00004629"/>
    </source>
</evidence>
<evidence type="ECO:0000256" key="3">
    <source>
        <dbReference type="ARBA" id="ARBA00022454"/>
    </source>
</evidence>
<dbReference type="GO" id="GO:0051382">
    <property type="term" value="P:kinetochore assembly"/>
    <property type="evidence" value="ECO:0007669"/>
    <property type="project" value="InterPro"/>
</dbReference>
<dbReference type="GO" id="GO:0007059">
    <property type="term" value="P:chromosome segregation"/>
    <property type="evidence" value="ECO:0007669"/>
    <property type="project" value="TreeGrafter"/>
</dbReference>
<dbReference type="InterPro" id="IPR028847">
    <property type="entry name" value="CENP-W"/>
</dbReference>
<proteinExistence type="inferred from homology"/>
<evidence type="ECO:0000256" key="6">
    <source>
        <dbReference type="ARBA" id="ARBA00023328"/>
    </source>
</evidence>
<keyword evidence="3" id="KW-0158">Chromosome</keyword>
<accession>A0A9D3MGL4</accession>
<dbReference type="PANTHER" id="PTHR34832:SF1">
    <property type="entry name" value="CENTROMERE PROTEIN W"/>
    <property type="match status" value="1"/>
</dbReference>
<comment type="subcellular location">
    <subcellularLocation>
        <location evidence="2">Chromosome</location>
        <location evidence="2">Centromere</location>
        <location evidence="2">Kinetochore</location>
    </subcellularLocation>
    <subcellularLocation>
        <location evidence="1">Nucleus</location>
    </subcellularLocation>
</comment>
<evidence type="ECO:0000256" key="4">
    <source>
        <dbReference type="ARBA" id="ARBA00022838"/>
    </source>
</evidence>
<evidence type="ECO:0000256" key="1">
    <source>
        <dbReference type="ARBA" id="ARBA00004123"/>
    </source>
</evidence>
<keyword evidence="4" id="KW-0995">Kinetochore</keyword>
<evidence type="ECO:0008006" key="10">
    <source>
        <dbReference type="Google" id="ProtNLM"/>
    </source>
</evidence>